<sequence length="35" mass="4096">MFKYIVHAIYFYIKNSLVLPLQDYLISMKGGGLRC</sequence>
<organism evidence="1">
    <name type="scientific">Siphoviridae sp. ct5jB2</name>
    <dbReference type="NCBI Taxonomy" id="2825337"/>
    <lineage>
        <taxon>Viruses</taxon>
        <taxon>Duplodnaviria</taxon>
        <taxon>Heunggongvirae</taxon>
        <taxon>Uroviricota</taxon>
        <taxon>Caudoviricetes</taxon>
    </lineage>
</organism>
<proteinExistence type="predicted"/>
<protein>
    <submittedName>
        <fullName evidence="1">Uncharacterized protein</fullName>
    </submittedName>
</protein>
<evidence type="ECO:0000313" key="1">
    <source>
        <dbReference type="EMBL" id="DAF85623.1"/>
    </source>
</evidence>
<name>A0A8S5TTY2_9CAUD</name>
<accession>A0A8S5TTY2</accession>
<reference evidence="1" key="1">
    <citation type="journal article" date="2021" name="Proc. Natl. Acad. Sci. U.S.A.">
        <title>A Catalog of Tens of Thousands of Viruses from Human Metagenomes Reveals Hidden Associations with Chronic Diseases.</title>
        <authorList>
            <person name="Tisza M.J."/>
            <person name="Buck C.B."/>
        </authorList>
    </citation>
    <scope>NUCLEOTIDE SEQUENCE</scope>
    <source>
        <strain evidence="1">Ct5jB2</strain>
    </source>
</reference>
<dbReference type="EMBL" id="BK015927">
    <property type="protein sequence ID" value="DAF85623.1"/>
    <property type="molecule type" value="Genomic_DNA"/>
</dbReference>